<keyword evidence="4" id="KW-1185">Reference proteome</keyword>
<proteinExistence type="predicted"/>
<dbReference type="PANTHER" id="PTHR28242:SF41">
    <property type="entry name" value="HISTIDINE CONTAINING PHOSPHOTRANSFER PROTEIN"/>
    <property type="match status" value="1"/>
</dbReference>
<comment type="function">
    <text evidence="2">Functions as a two-component phosphorelay mediators between cytokinin sensor histidine kinases and response regulators (B-type ARRs). Plays an important role in propagating cytokinin signal transduction.</text>
</comment>
<evidence type="ECO:0000256" key="2">
    <source>
        <dbReference type="RuleBase" id="RU369004"/>
    </source>
</evidence>
<evidence type="ECO:0000313" key="3">
    <source>
        <dbReference type="EMBL" id="KAK8516929.1"/>
    </source>
</evidence>
<gene>
    <name evidence="3" type="ORF">V6N12_032129</name>
</gene>
<dbReference type="SUPFAM" id="SSF47226">
    <property type="entry name" value="Histidine-containing phosphotransfer domain, HPT domain"/>
    <property type="match status" value="1"/>
</dbReference>
<accession>A0ABR2CBR4</accession>
<dbReference type="Gene3D" id="1.20.120.160">
    <property type="entry name" value="HPT domain"/>
    <property type="match status" value="1"/>
</dbReference>
<comment type="subcellular location">
    <subcellularLocation>
        <location evidence="2">Cytoplasm</location>
        <location evidence="2">Cytosol</location>
    </subcellularLocation>
    <subcellularLocation>
        <location evidence="2">Nucleus</location>
    </subcellularLocation>
</comment>
<name>A0ABR2CBR4_9ROSI</name>
<evidence type="ECO:0000313" key="4">
    <source>
        <dbReference type="Proteomes" id="UP001472677"/>
    </source>
</evidence>
<sequence length="212" mass="24653">MENLRQQIAAMRQSFFDEEILDKQFYQLEYLEKSGNPNFVEEVLTIYFRESTILLQTVEQAMEAEPIEPVKVDRMLYKLKGSSGRAKAAFQELRNEHGNLREKLELYFQHNPCCVSVFGRAATEASKPCMLGLEVLEAEVWCWSMQIHHANVIGLLSFTISKRLRRNKLRMDVLRSYFSATTSLHTVLKASEISMAFYQVHLTYQRILLCDS</sequence>
<dbReference type="PANTHER" id="PTHR28242">
    <property type="entry name" value="PHOSPHORELAY INTERMEDIATE PROTEIN YPD1"/>
    <property type="match status" value="1"/>
</dbReference>
<dbReference type="Proteomes" id="UP001472677">
    <property type="component" value="Unassembled WGS sequence"/>
</dbReference>
<reference evidence="3 4" key="1">
    <citation type="journal article" date="2024" name="G3 (Bethesda)">
        <title>Genome assembly of Hibiscus sabdariffa L. provides insights into metabolisms of medicinal natural products.</title>
        <authorList>
            <person name="Kim T."/>
        </authorList>
    </citation>
    <scope>NUCLEOTIDE SEQUENCE [LARGE SCALE GENOMIC DNA]</scope>
    <source>
        <strain evidence="3">TK-2024</strain>
        <tissue evidence="3">Old leaves</tissue>
    </source>
</reference>
<keyword evidence="1 2" id="KW-0902">Two-component regulatory system</keyword>
<comment type="domain">
    <text evidence="2">Histidine-containing phosphotransfer domain (HPt) contains an active histidine that mediates the phosphotransfer.</text>
</comment>
<evidence type="ECO:0000256" key="1">
    <source>
        <dbReference type="ARBA" id="ARBA00023012"/>
    </source>
</evidence>
<comment type="caution">
    <text evidence="3">The sequence shown here is derived from an EMBL/GenBank/DDBJ whole genome shotgun (WGS) entry which is preliminary data.</text>
</comment>
<protein>
    <recommendedName>
        <fullName evidence="2">Histidine-containing phosphotransfer protein</fullName>
    </recommendedName>
</protein>
<dbReference type="EMBL" id="JBBPBM010000056">
    <property type="protein sequence ID" value="KAK8516929.1"/>
    <property type="molecule type" value="Genomic_DNA"/>
</dbReference>
<keyword evidence="2" id="KW-0932">Cytokinin signaling pathway</keyword>
<dbReference type="InterPro" id="IPR036641">
    <property type="entry name" value="HPT_dom_sf"/>
</dbReference>
<dbReference type="InterPro" id="IPR045871">
    <property type="entry name" value="AHP1-5/YPD1"/>
</dbReference>
<organism evidence="3 4">
    <name type="scientific">Hibiscus sabdariffa</name>
    <name type="common">roselle</name>
    <dbReference type="NCBI Taxonomy" id="183260"/>
    <lineage>
        <taxon>Eukaryota</taxon>
        <taxon>Viridiplantae</taxon>
        <taxon>Streptophyta</taxon>
        <taxon>Embryophyta</taxon>
        <taxon>Tracheophyta</taxon>
        <taxon>Spermatophyta</taxon>
        <taxon>Magnoliopsida</taxon>
        <taxon>eudicotyledons</taxon>
        <taxon>Gunneridae</taxon>
        <taxon>Pentapetalae</taxon>
        <taxon>rosids</taxon>
        <taxon>malvids</taxon>
        <taxon>Malvales</taxon>
        <taxon>Malvaceae</taxon>
        <taxon>Malvoideae</taxon>
        <taxon>Hibiscus</taxon>
    </lineage>
</organism>